<feature type="domain" description="F-box" evidence="1">
    <location>
        <begin position="5"/>
        <end position="52"/>
    </location>
</feature>
<dbReference type="AlphaFoldDB" id="A0A814XKK1"/>
<evidence type="ECO:0000259" key="1">
    <source>
        <dbReference type="PROSITE" id="PS50181"/>
    </source>
</evidence>
<gene>
    <name evidence="3" type="ORF">OTI717_LOCUS397</name>
    <name evidence="2" type="ORF">RFH988_LOCUS25487</name>
</gene>
<dbReference type="InterPro" id="IPR036691">
    <property type="entry name" value="Endo/exonu/phosph_ase_sf"/>
</dbReference>
<dbReference type="Gene3D" id="3.80.10.10">
    <property type="entry name" value="Ribonuclease Inhibitor"/>
    <property type="match status" value="1"/>
</dbReference>
<dbReference type="PANTHER" id="PTHR12121">
    <property type="entry name" value="CARBON CATABOLITE REPRESSOR PROTEIN 4"/>
    <property type="match status" value="1"/>
</dbReference>
<organism evidence="2 4">
    <name type="scientific">Rotaria sordida</name>
    <dbReference type="NCBI Taxonomy" id="392033"/>
    <lineage>
        <taxon>Eukaryota</taxon>
        <taxon>Metazoa</taxon>
        <taxon>Spiralia</taxon>
        <taxon>Gnathifera</taxon>
        <taxon>Rotifera</taxon>
        <taxon>Eurotatoria</taxon>
        <taxon>Bdelloidea</taxon>
        <taxon>Philodinida</taxon>
        <taxon>Philodinidae</taxon>
        <taxon>Rotaria</taxon>
    </lineage>
</organism>
<proteinExistence type="predicted"/>
<dbReference type="EMBL" id="CAJOAX010000013">
    <property type="protein sequence ID" value="CAF3478783.1"/>
    <property type="molecule type" value="Genomic_DNA"/>
</dbReference>
<dbReference type="OrthoDB" id="10253982at2759"/>
<accession>A0A814XKK1</accession>
<dbReference type="PROSITE" id="PS50181">
    <property type="entry name" value="FBOX"/>
    <property type="match status" value="1"/>
</dbReference>
<dbReference type="GO" id="GO:0000175">
    <property type="term" value="F:3'-5'-RNA exonuclease activity"/>
    <property type="evidence" value="ECO:0007669"/>
    <property type="project" value="TreeGrafter"/>
</dbReference>
<evidence type="ECO:0000313" key="2">
    <source>
        <dbReference type="EMBL" id="CAF1218010.1"/>
    </source>
</evidence>
<evidence type="ECO:0000313" key="4">
    <source>
        <dbReference type="Proteomes" id="UP000663882"/>
    </source>
</evidence>
<dbReference type="InterPro" id="IPR001810">
    <property type="entry name" value="F-box_dom"/>
</dbReference>
<comment type="caution">
    <text evidence="2">The sequence shown here is derived from an EMBL/GenBank/DDBJ whole genome shotgun (WGS) entry which is preliminary data.</text>
</comment>
<dbReference type="InterPro" id="IPR050410">
    <property type="entry name" value="CCR4/nocturin_mRNA_transcr"/>
</dbReference>
<evidence type="ECO:0000313" key="3">
    <source>
        <dbReference type="EMBL" id="CAF3478783.1"/>
    </source>
</evidence>
<reference evidence="2" key="1">
    <citation type="submission" date="2021-02" db="EMBL/GenBank/DDBJ databases">
        <authorList>
            <person name="Nowell W R."/>
        </authorList>
    </citation>
    <scope>NUCLEOTIDE SEQUENCE</scope>
</reference>
<dbReference type="EMBL" id="CAJNOO010001942">
    <property type="protein sequence ID" value="CAF1218010.1"/>
    <property type="molecule type" value="Genomic_DNA"/>
</dbReference>
<dbReference type="InterPro" id="IPR032675">
    <property type="entry name" value="LRR_dom_sf"/>
</dbReference>
<dbReference type="SUPFAM" id="SSF52047">
    <property type="entry name" value="RNI-like"/>
    <property type="match status" value="1"/>
</dbReference>
<dbReference type="Proteomes" id="UP000663823">
    <property type="component" value="Unassembled WGS sequence"/>
</dbReference>
<protein>
    <recommendedName>
        <fullName evidence="1">F-box domain-containing protein</fullName>
    </recommendedName>
</protein>
<name>A0A814XKK1_9BILA</name>
<dbReference type="SUPFAM" id="SSF56219">
    <property type="entry name" value="DNase I-like"/>
    <property type="match status" value="1"/>
</dbReference>
<sequence>MNQTNVGLFDLPNEILLIILKKLDNMDVLYSLLDVDNQRLDILAQENTFTNTLNFVLTTLTNDIFTLTPTIINRFCTYILPRIHHNVKSLILDSVSMERILLAADYPNLTELKLFNFNGKIVSYCFTDASPYGRIFQRQITDLILVFEKYFNDISGKNYTTDVYEYILKSFENLKHLSIIGSYIQDIPPLVLCNLPLTTFFSSTLNKLCIRVGSFEDCLALLDGRLKKLTTLIVVINDMEYDSSNVYNTDDLPNLKCFSLTTSFCLTDTYDAQIPRLFRRMSNLEELTLYITIEDRTTFIDGTDIYNEILVHMPRLHLFNFCICTDTKKDLLAHHLSKDDIQQTLSNIKYQQMDCIVNYRYSTAICYVFSLPFMFEILRFIGNTFPTIVFSHVRSLSVKDDVPFKDEFFCRIAWSFPLLEKLCVINIIPQSSISDKQTSNDNQLHSIVKYPYLISLRLLNVHIDYVEQFLNETKTHLPRLTKLTVNYSQLKIVTKKFKRDTTRLNCIQIQELYINETIIQHKKNFYVYFPLFSISSNIRQYRYIESQTPHSPSSHYIINLHSWKLTHQPREPTLHWSSRFRQQQQQQFETEEQEENQSSENWDSWFQQHQSSLLLPFSQHQLYFLDHSRLTSMPKRPRESSSPIHISNKREKYSLFETNLPKRTWINTNYEERLIRSRYYHFNFHIMSYNILAQRLIEDNPSLYDNCLESNLEWHRRKERLLREILKQDADIICLQEMQKDHYKHDFRPKMVDHGYNSIYIKRSGDKSDGCCLFYKTDRLKLIASKTVPFYQKNIQLLDRDNCGLIALFQPITPNATSDDLFCVATTHLLFSPKRGDIKLAQIQYFLAEIDQLSVKDSTLNSYYPIIVCGDFNAQPQSPLSKFLINGHIKYDTYRCIEISGQIPQSIVNNRFSFQLPSNELLPSSFVTSDCRFPKEISSNKKDQLIFQTYMNRTSSAILTHNKKFNSVYDLNDLSEVTTCIGNESNLVDYIFYTKKDNDRHRLNLLSRYDLYQQNQLLNLHLPNHQFASDHFLLAAKFALKLKKKKK</sequence>
<dbReference type="PANTHER" id="PTHR12121:SF34">
    <property type="entry name" value="PROTEIN ANGEL"/>
    <property type="match status" value="1"/>
</dbReference>
<dbReference type="InterPro" id="IPR005135">
    <property type="entry name" value="Endo/exonuclease/phosphatase"/>
</dbReference>
<dbReference type="Gene3D" id="3.60.10.10">
    <property type="entry name" value="Endonuclease/exonuclease/phosphatase"/>
    <property type="match status" value="1"/>
</dbReference>
<dbReference type="Proteomes" id="UP000663882">
    <property type="component" value="Unassembled WGS sequence"/>
</dbReference>
<dbReference type="Pfam" id="PF03372">
    <property type="entry name" value="Exo_endo_phos"/>
    <property type="match status" value="1"/>
</dbReference>